<name>A0A6J6HSL3_9ZZZZ</name>
<reference evidence="1" key="1">
    <citation type="submission" date="2020-05" db="EMBL/GenBank/DDBJ databases">
        <authorList>
            <person name="Chiriac C."/>
            <person name="Salcher M."/>
            <person name="Ghai R."/>
            <person name="Kavagutti S V."/>
        </authorList>
    </citation>
    <scope>NUCLEOTIDE SEQUENCE</scope>
</reference>
<dbReference type="InterPro" id="IPR009091">
    <property type="entry name" value="RCC1/BLIP-II"/>
</dbReference>
<sequence>MKSVLLRITLTIGLSGFLVAVPSFEAAPAHATGIDAIYKITSIETDGVPVGCVGTHCPSTRVNTPAYAPQSSFSSDLATATKIDTHGQWVSSGYSDMGGCAIIANGLKCWGLNNGGQLGNGTTTDSPTTPVIAVDGGQPLTGVTDVASTSATTCAVIAGALKCVGFGLNGTGNYNGVDYNTSWVTLVASGVAEVILGGTWQYYGNSIPICYRSTAGRVSCGSMGNTVNWQLSQFTNVVDMAVASENNGGSLLKFCVAGGISACVSFDNGVFRDELIVDGVTNSEAVYAQSIMMSGLCFYASGTLLCGSITGNELRVKAVAVIAKPLSMFSSQSHSMGKLYFALTNGIVSVDSWVFSCNGCVSNTAGSLTPVSAFTTSTSSSFHYVTSINGSTDTVNLIPMTVQTGSRVTRSLAPIKVLTESGEIVPNVSIRWTAPDVPGLLGSSTTSTLASGVDGTARATLATGPVTFTLSSTLGMSQLASGASLQAAAITSIVSSTGEVIIRVPNAPEVFTRTVNVALPDGTPVPNAKVLLRNIFLSYAYQSTGNSTSTWAPQARDQRGLFGQVGCVYCYTAAPSYITGSNGSVQFKSFAPRIRSSVFDASIVYDDGDINQTLNHNFTSISDTATMPFMATVQVPAPDADPSTQAIDLMSTSGSGVSLEVSVQDSGSVPVAGFVGTVETVCSDMETGGLISSTATLSSLCGNVSATSLRTREVTAQGVWKAGCSTTPTVSTGANGRATVRLCPSVSTKYRVRGQGALASKVICVRVNGINCGVAAATTGTTSKGSTTVTKRFAKNRIVPLTSIVKPAKNATVKWSIKGGCAIRGTKLATLSKTRTCTLTMTQSVKTKVNGKFKITKTTKTVTIKVS</sequence>
<dbReference type="AlphaFoldDB" id="A0A6J6HSL3"/>
<proteinExistence type="predicted"/>
<accession>A0A6J6HSL3</accession>
<dbReference type="Gene3D" id="2.130.10.30">
    <property type="entry name" value="Regulator of chromosome condensation 1/beta-lactamase-inhibitor protein II"/>
    <property type="match status" value="1"/>
</dbReference>
<gene>
    <name evidence="1" type="ORF">UFOPK1874_00639</name>
</gene>
<protein>
    <submittedName>
        <fullName evidence="1">Unannotated protein</fullName>
    </submittedName>
</protein>
<dbReference type="EMBL" id="CAEZUX010000057">
    <property type="protein sequence ID" value="CAB4614609.1"/>
    <property type="molecule type" value="Genomic_DNA"/>
</dbReference>
<dbReference type="SUPFAM" id="SSF50985">
    <property type="entry name" value="RCC1/BLIP-II"/>
    <property type="match status" value="1"/>
</dbReference>
<evidence type="ECO:0000313" key="1">
    <source>
        <dbReference type="EMBL" id="CAB4614609.1"/>
    </source>
</evidence>
<organism evidence="1">
    <name type="scientific">freshwater metagenome</name>
    <dbReference type="NCBI Taxonomy" id="449393"/>
    <lineage>
        <taxon>unclassified sequences</taxon>
        <taxon>metagenomes</taxon>
        <taxon>ecological metagenomes</taxon>
    </lineage>
</organism>